<proteinExistence type="predicted"/>
<gene>
    <name evidence="1" type="ORF">BD310DRAFT_932318</name>
</gene>
<dbReference type="AlphaFoldDB" id="A0A4Q9PNT6"/>
<sequence>MSCSAPPLLLNQVHALQVSRRCVLLGRSHYACVSCLFIAKSGCKDGSQSPHRVHRKGRAATAHRDHHMASIRGEMRVCLCWV</sequence>
<keyword evidence="2" id="KW-1185">Reference proteome</keyword>
<accession>A0A4Q9PNT6</accession>
<evidence type="ECO:0000313" key="2">
    <source>
        <dbReference type="Proteomes" id="UP000292082"/>
    </source>
</evidence>
<reference evidence="1 2" key="1">
    <citation type="submission" date="2019-01" db="EMBL/GenBank/DDBJ databases">
        <title>Draft genome sequences of three monokaryotic isolates of the white-rot basidiomycete fungus Dichomitus squalens.</title>
        <authorList>
            <consortium name="DOE Joint Genome Institute"/>
            <person name="Lopez S.C."/>
            <person name="Andreopoulos B."/>
            <person name="Pangilinan J."/>
            <person name="Lipzen A."/>
            <person name="Riley R."/>
            <person name="Ahrendt S."/>
            <person name="Ng V."/>
            <person name="Barry K."/>
            <person name="Daum C."/>
            <person name="Grigoriev I.V."/>
            <person name="Hilden K.S."/>
            <person name="Makela M.R."/>
            <person name="de Vries R.P."/>
        </authorList>
    </citation>
    <scope>NUCLEOTIDE SEQUENCE [LARGE SCALE GENOMIC DNA]</scope>
    <source>
        <strain evidence="1 2">CBS 464.89</strain>
    </source>
</reference>
<protein>
    <submittedName>
        <fullName evidence="1">Uncharacterized protein</fullName>
    </submittedName>
</protein>
<dbReference type="Proteomes" id="UP000292082">
    <property type="component" value="Unassembled WGS sequence"/>
</dbReference>
<organism evidence="1 2">
    <name type="scientific">Dichomitus squalens</name>
    <dbReference type="NCBI Taxonomy" id="114155"/>
    <lineage>
        <taxon>Eukaryota</taxon>
        <taxon>Fungi</taxon>
        <taxon>Dikarya</taxon>
        <taxon>Basidiomycota</taxon>
        <taxon>Agaricomycotina</taxon>
        <taxon>Agaricomycetes</taxon>
        <taxon>Polyporales</taxon>
        <taxon>Polyporaceae</taxon>
        <taxon>Dichomitus</taxon>
    </lineage>
</organism>
<dbReference type="EMBL" id="ML145159">
    <property type="protein sequence ID" value="TBU55972.1"/>
    <property type="molecule type" value="Genomic_DNA"/>
</dbReference>
<evidence type="ECO:0000313" key="1">
    <source>
        <dbReference type="EMBL" id="TBU55972.1"/>
    </source>
</evidence>
<name>A0A4Q9PNT6_9APHY</name>